<organism evidence="1 2">
    <name type="scientific">Dermacentor silvarum</name>
    <name type="common">Tick</name>
    <dbReference type="NCBI Taxonomy" id="543639"/>
    <lineage>
        <taxon>Eukaryota</taxon>
        <taxon>Metazoa</taxon>
        <taxon>Ecdysozoa</taxon>
        <taxon>Arthropoda</taxon>
        <taxon>Chelicerata</taxon>
        <taxon>Arachnida</taxon>
        <taxon>Acari</taxon>
        <taxon>Parasitiformes</taxon>
        <taxon>Ixodida</taxon>
        <taxon>Ixodoidea</taxon>
        <taxon>Ixodidae</taxon>
        <taxon>Rhipicephalinae</taxon>
        <taxon>Dermacentor</taxon>
    </lineage>
</organism>
<reference evidence="1" key="1">
    <citation type="submission" date="2020-05" db="EMBL/GenBank/DDBJ databases">
        <title>Large-scale comparative analyses of tick genomes elucidate their genetic diversity and vector capacities.</title>
        <authorList>
            <person name="Jia N."/>
            <person name="Wang J."/>
            <person name="Shi W."/>
            <person name="Du L."/>
            <person name="Sun Y."/>
            <person name="Zhan W."/>
            <person name="Jiang J."/>
            <person name="Wang Q."/>
            <person name="Zhang B."/>
            <person name="Ji P."/>
            <person name="Sakyi L.B."/>
            <person name="Cui X."/>
            <person name="Yuan T."/>
            <person name="Jiang B."/>
            <person name="Yang W."/>
            <person name="Lam T.T.-Y."/>
            <person name="Chang Q."/>
            <person name="Ding S."/>
            <person name="Wang X."/>
            <person name="Zhu J."/>
            <person name="Ruan X."/>
            <person name="Zhao L."/>
            <person name="Wei J."/>
            <person name="Que T."/>
            <person name="Du C."/>
            <person name="Cheng J."/>
            <person name="Dai P."/>
            <person name="Han X."/>
            <person name="Huang E."/>
            <person name="Gao Y."/>
            <person name="Liu J."/>
            <person name="Shao H."/>
            <person name="Ye R."/>
            <person name="Li L."/>
            <person name="Wei W."/>
            <person name="Wang X."/>
            <person name="Wang C."/>
            <person name="Yang T."/>
            <person name="Huo Q."/>
            <person name="Li W."/>
            <person name="Guo W."/>
            <person name="Chen H."/>
            <person name="Zhou L."/>
            <person name="Ni X."/>
            <person name="Tian J."/>
            <person name="Zhou Y."/>
            <person name="Sheng Y."/>
            <person name="Liu T."/>
            <person name="Pan Y."/>
            <person name="Xia L."/>
            <person name="Li J."/>
            <person name="Zhao F."/>
            <person name="Cao W."/>
        </authorList>
    </citation>
    <scope>NUCLEOTIDE SEQUENCE</scope>
    <source>
        <strain evidence="1">Dsil-2018</strain>
    </source>
</reference>
<evidence type="ECO:0000313" key="2">
    <source>
        <dbReference type="Proteomes" id="UP000821865"/>
    </source>
</evidence>
<dbReference type="Proteomes" id="UP000821865">
    <property type="component" value="Chromosome 1"/>
</dbReference>
<protein>
    <submittedName>
        <fullName evidence="1">Uncharacterized protein</fullName>
    </submittedName>
</protein>
<name>A0ACB8DT83_DERSI</name>
<comment type="caution">
    <text evidence="1">The sequence shown here is derived from an EMBL/GenBank/DDBJ whole genome shotgun (WGS) entry which is preliminary data.</text>
</comment>
<accession>A0ACB8DT83</accession>
<dbReference type="EMBL" id="CM023470">
    <property type="protein sequence ID" value="KAH7977551.1"/>
    <property type="molecule type" value="Genomic_DNA"/>
</dbReference>
<sequence length="225" mass="25068">MKQKWKEERSEEKRKVIKTGGGPPPPPMGTVSELVEAVAGHMATRIANTDDSDGASYLAPVDKDDYQPQSPTYERLQDTQTDRDSQVNERTATPPRSSTATLYTAMMPSSVLPGNESAEGDPVPPETESTPVVPRGRIALLQKTLGEEADARFALLREEHSLRLRLLQEDHNVMLKKRDNEHKIVQGCTCGYYPHRTMGFVLQLHVEAREVAFPDSKYPLDRVSG</sequence>
<keyword evidence="2" id="KW-1185">Reference proteome</keyword>
<evidence type="ECO:0000313" key="1">
    <source>
        <dbReference type="EMBL" id="KAH7977551.1"/>
    </source>
</evidence>
<gene>
    <name evidence="1" type="ORF">HPB49_002311</name>
</gene>
<proteinExistence type="predicted"/>